<dbReference type="Gene3D" id="3.20.20.450">
    <property type="entry name" value="EAL domain"/>
    <property type="match status" value="1"/>
</dbReference>
<dbReference type="InterPro" id="IPR001633">
    <property type="entry name" value="EAL_dom"/>
</dbReference>
<feature type="domain" description="EAL" evidence="2">
    <location>
        <begin position="189"/>
        <end position="455"/>
    </location>
</feature>
<organism evidence="3 4">
    <name type="scientific">Parafrankia irregularis</name>
    <dbReference type="NCBI Taxonomy" id="795642"/>
    <lineage>
        <taxon>Bacteria</taxon>
        <taxon>Bacillati</taxon>
        <taxon>Actinomycetota</taxon>
        <taxon>Actinomycetes</taxon>
        <taxon>Frankiales</taxon>
        <taxon>Frankiaceae</taxon>
        <taxon>Parafrankia</taxon>
    </lineage>
</organism>
<reference evidence="4" key="1">
    <citation type="submission" date="2015-11" db="EMBL/GenBank/DDBJ databases">
        <authorList>
            <person name="Varghese N."/>
        </authorList>
    </citation>
    <scope>NUCLEOTIDE SEQUENCE [LARGE SCALE GENOMIC DNA]</scope>
    <source>
        <strain evidence="4">DSM 45899</strain>
    </source>
</reference>
<accession>A0A0S4QT27</accession>
<dbReference type="InterPro" id="IPR050706">
    <property type="entry name" value="Cyclic-di-GMP_PDE-like"/>
</dbReference>
<dbReference type="Proteomes" id="UP000198802">
    <property type="component" value="Unassembled WGS sequence"/>
</dbReference>
<dbReference type="SUPFAM" id="SSF141868">
    <property type="entry name" value="EAL domain-like"/>
    <property type="match status" value="1"/>
</dbReference>
<dbReference type="SUPFAM" id="SSF55781">
    <property type="entry name" value="GAF domain-like"/>
    <property type="match status" value="1"/>
</dbReference>
<dbReference type="Pfam" id="PF13185">
    <property type="entry name" value="GAF_2"/>
    <property type="match status" value="1"/>
</dbReference>
<dbReference type="SMART" id="SM00065">
    <property type="entry name" value="GAF"/>
    <property type="match status" value="1"/>
</dbReference>
<dbReference type="PANTHER" id="PTHR33121">
    <property type="entry name" value="CYCLIC DI-GMP PHOSPHODIESTERASE PDEF"/>
    <property type="match status" value="1"/>
</dbReference>
<dbReference type="InterPro" id="IPR003018">
    <property type="entry name" value="GAF"/>
</dbReference>
<dbReference type="EMBL" id="FAOZ01000019">
    <property type="protein sequence ID" value="CUU58468.1"/>
    <property type="molecule type" value="Genomic_DNA"/>
</dbReference>
<dbReference type="CDD" id="cd01948">
    <property type="entry name" value="EAL"/>
    <property type="match status" value="1"/>
</dbReference>
<feature type="region of interest" description="Disordered" evidence="1">
    <location>
        <begin position="232"/>
        <end position="259"/>
    </location>
</feature>
<evidence type="ECO:0000256" key="1">
    <source>
        <dbReference type="SAM" id="MobiDB-lite"/>
    </source>
</evidence>
<feature type="compositionally biased region" description="Gly residues" evidence="1">
    <location>
        <begin position="1"/>
        <end position="10"/>
    </location>
</feature>
<dbReference type="PROSITE" id="PS50883">
    <property type="entry name" value="EAL"/>
    <property type="match status" value="1"/>
</dbReference>
<dbReference type="Pfam" id="PF00563">
    <property type="entry name" value="EAL"/>
    <property type="match status" value="1"/>
</dbReference>
<name>A0A0S4QT27_9ACTN</name>
<dbReference type="PANTHER" id="PTHR33121:SF76">
    <property type="entry name" value="SIGNALING PROTEIN"/>
    <property type="match status" value="1"/>
</dbReference>
<dbReference type="AlphaFoldDB" id="A0A0S4QT27"/>
<keyword evidence="4" id="KW-1185">Reference proteome</keyword>
<proteinExistence type="predicted"/>
<dbReference type="InterPro" id="IPR029016">
    <property type="entry name" value="GAF-like_dom_sf"/>
</dbReference>
<dbReference type="Gene3D" id="3.30.450.40">
    <property type="match status" value="1"/>
</dbReference>
<gene>
    <name evidence="3" type="ORF">Ga0074812_119102</name>
</gene>
<sequence>MNDVVTGGGWEVPVGSGPPGKADDRASGGHPGPEGPQTRDHNDEMRRVLDLARRHLRTDVAWLARFSGDHQVIDLVAGDGDLVESLVGYRVDKEQTYCARVLDGRLPAVVPDARADSRTANLPVTRDLGIGSYVGTPVHLDNGELYGMLCALGTEPDPNLGERDVRFLSLLADVLTDTVSAIHRGHADDDHVRSVIGEIIDSGGPTMVFQAMFDLPTHGIVGAEALARFPRFPSPDGLRTAPGSGSSGDPGGRRDDGVLSPAHWFEQATSVGLGIDLELAAIRAALAELPRFPRGLALSVNASPATIASGRLIELIDGPSADQVVVEIAEREGNHELPTTLDRLLELRDLGTRIAVDNVGVAYASLRRMVQFLPDVVKMDRWLSMNVGSDAARRALVEALVHFSRQIGATLVAEGIETADELRVLSAAGVDQGQGEFLSPPGPLPLPAHGRCVAVKHSRLAATAMT</sequence>
<protein>
    <submittedName>
        <fullName evidence="3">EAL domain, c-di-GMP-specific phosphodiesterase class I (Or its enzymatically inactive variant)</fullName>
    </submittedName>
</protein>
<evidence type="ECO:0000313" key="3">
    <source>
        <dbReference type="EMBL" id="CUU58468.1"/>
    </source>
</evidence>
<dbReference type="GO" id="GO:0071111">
    <property type="term" value="F:cyclic-guanylate-specific phosphodiesterase activity"/>
    <property type="evidence" value="ECO:0007669"/>
    <property type="project" value="InterPro"/>
</dbReference>
<dbReference type="InterPro" id="IPR035919">
    <property type="entry name" value="EAL_sf"/>
</dbReference>
<feature type="region of interest" description="Disordered" evidence="1">
    <location>
        <begin position="1"/>
        <end position="44"/>
    </location>
</feature>
<dbReference type="SMART" id="SM00052">
    <property type="entry name" value="EAL"/>
    <property type="match status" value="1"/>
</dbReference>
<evidence type="ECO:0000313" key="4">
    <source>
        <dbReference type="Proteomes" id="UP000198802"/>
    </source>
</evidence>
<evidence type="ECO:0000259" key="2">
    <source>
        <dbReference type="PROSITE" id="PS50883"/>
    </source>
</evidence>
<dbReference type="RefSeq" id="WP_242666395.1">
    <property type="nucleotide sequence ID" value="NZ_FAOZ01000019.1"/>
</dbReference>